<evidence type="ECO:0000313" key="3">
    <source>
        <dbReference type="Proteomes" id="UP000674318"/>
    </source>
</evidence>
<evidence type="ECO:0000313" key="2">
    <source>
        <dbReference type="EMBL" id="KAG5496204.1"/>
    </source>
</evidence>
<feature type="region of interest" description="Disordered" evidence="1">
    <location>
        <begin position="103"/>
        <end position="157"/>
    </location>
</feature>
<comment type="caution">
    <text evidence="2">The sequence shown here is derived from an EMBL/GenBank/DDBJ whole genome shotgun (WGS) entry which is preliminary data.</text>
</comment>
<dbReference type="KEGG" id="phet:94288607"/>
<dbReference type="Proteomes" id="UP000674318">
    <property type="component" value="Chromosome 32"/>
</dbReference>
<feature type="compositionally biased region" description="Polar residues" evidence="1">
    <location>
        <begin position="967"/>
        <end position="991"/>
    </location>
</feature>
<feature type="compositionally biased region" description="Basic and acidic residues" evidence="1">
    <location>
        <begin position="1017"/>
        <end position="1031"/>
    </location>
</feature>
<dbReference type="AlphaFoldDB" id="A0A836L2U7"/>
<organism evidence="2 3">
    <name type="scientific">Porcisia hertigi</name>
    <dbReference type="NCBI Taxonomy" id="2761500"/>
    <lineage>
        <taxon>Eukaryota</taxon>
        <taxon>Discoba</taxon>
        <taxon>Euglenozoa</taxon>
        <taxon>Kinetoplastea</taxon>
        <taxon>Metakinetoplastina</taxon>
        <taxon>Trypanosomatida</taxon>
        <taxon>Trypanosomatidae</taxon>
        <taxon>Leishmaniinae</taxon>
        <taxon>Porcisia</taxon>
    </lineage>
</organism>
<feature type="compositionally biased region" description="Basic and acidic residues" evidence="1">
    <location>
        <begin position="429"/>
        <end position="444"/>
    </location>
</feature>
<protein>
    <submittedName>
        <fullName evidence="2">Uncharacterized protein</fullName>
    </submittedName>
</protein>
<feature type="compositionally biased region" description="Polar residues" evidence="1">
    <location>
        <begin position="148"/>
        <end position="157"/>
    </location>
</feature>
<dbReference type="GeneID" id="94288607"/>
<keyword evidence="3" id="KW-1185">Reference proteome</keyword>
<feature type="compositionally biased region" description="Low complexity" evidence="1">
    <location>
        <begin position="470"/>
        <end position="487"/>
    </location>
</feature>
<dbReference type="OrthoDB" id="250704at2759"/>
<name>A0A836L2U7_9TRYP</name>
<dbReference type="RefSeq" id="XP_067754687.1">
    <property type="nucleotide sequence ID" value="XM_067898530.1"/>
</dbReference>
<evidence type="ECO:0000256" key="1">
    <source>
        <dbReference type="SAM" id="MobiDB-lite"/>
    </source>
</evidence>
<feature type="compositionally biased region" description="Polar residues" evidence="1">
    <location>
        <begin position="917"/>
        <end position="930"/>
    </location>
</feature>
<feature type="region of interest" description="Disordered" evidence="1">
    <location>
        <begin position="1"/>
        <end position="26"/>
    </location>
</feature>
<feature type="compositionally biased region" description="Acidic residues" evidence="1">
    <location>
        <begin position="312"/>
        <end position="330"/>
    </location>
</feature>
<feature type="compositionally biased region" description="Pro residues" evidence="1">
    <location>
        <begin position="121"/>
        <end position="136"/>
    </location>
</feature>
<feature type="compositionally biased region" description="Polar residues" evidence="1">
    <location>
        <begin position="208"/>
        <end position="222"/>
    </location>
</feature>
<feature type="compositionally biased region" description="Polar residues" evidence="1">
    <location>
        <begin position="286"/>
        <end position="303"/>
    </location>
</feature>
<feature type="compositionally biased region" description="Low complexity" evidence="1">
    <location>
        <begin position="385"/>
        <end position="403"/>
    </location>
</feature>
<feature type="region of interest" description="Disordered" evidence="1">
    <location>
        <begin position="182"/>
        <end position="518"/>
    </location>
</feature>
<feature type="compositionally biased region" description="Polar residues" evidence="1">
    <location>
        <begin position="938"/>
        <end position="960"/>
    </location>
</feature>
<feature type="region of interest" description="Disordered" evidence="1">
    <location>
        <begin position="900"/>
        <end position="1037"/>
    </location>
</feature>
<feature type="compositionally biased region" description="Basic residues" evidence="1">
    <location>
        <begin position="418"/>
        <end position="428"/>
    </location>
</feature>
<feature type="compositionally biased region" description="Polar residues" evidence="1">
    <location>
        <begin position="241"/>
        <end position="255"/>
    </location>
</feature>
<feature type="compositionally biased region" description="Pro residues" evidence="1">
    <location>
        <begin position="13"/>
        <end position="26"/>
    </location>
</feature>
<dbReference type="EMBL" id="JAFJZO010000032">
    <property type="protein sequence ID" value="KAG5496204.1"/>
    <property type="molecule type" value="Genomic_DNA"/>
</dbReference>
<feature type="compositionally biased region" description="Basic residues" evidence="1">
    <location>
        <begin position="445"/>
        <end position="457"/>
    </location>
</feature>
<gene>
    <name evidence="2" type="ORF">JKF63_02505</name>
</gene>
<feature type="compositionally biased region" description="Low complexity" evidence="1">
    <location>
        <begin position="223"/>
        <end position="234"/>
    </location>
</feature>
<sequence length="1191" mass="127781">MPNGPPSMVALKGPPPPGAKIIKGPPPNNVVIARGSGSLAVSRRGSISPVAVRSPSPPLGVKFIGKAMPGVKIMAGPPPPGVKALHVVPSSQWNDGRLPQSLAEEGSQVRGLPPGVKLINSPPPRAKLVHGPPPPALGSVSPERARQGANSPSLVQAQSVSPTNLTVYRLLPNGVKVLANPPPARSPVKIVSKSPPRHLSPSPPVMLPTTQKKAMVESNTEGSPAAATSPSTTPLIPPHNESFSLGSKSLPTPKQQLPRPVPVRPGGARIEAGNTVANAPPEHSQRASPTKMHTNAAQLAVQQHESEHVDLNEDLDMDDSDSDDIQFEEETPLKPPPAPRANAMTEKLPESSSSSPSSRKDPDEATAAPPEKTTQRRVGPAPMKSLSSSSSSSTPGTGASAAARKSPHGGSSTEIKEKKSRRKQRRSHREFPRDDTHRDGESLPRRRRRHRHRHHRSHSSEAAEGFTGRAASLQSLQAPLASASSSPVPVDETRRRTPAKRSSSSGEGDHLDTPEIGLGGALHSEAAFTHQALTSALRARIAEDFLSLLCPQQYYGKVHKISRIRPFKADRSAATGLRGSNTIYVATKGVMPNPYFYPQLRLRDTDGENPTSLSGAEGPAEGFMNTPIILYEAAPGNMLFADTELDARRLLESNQHSTSCFMLSNSAILFRDPQHYVLPIASLNVLWVPYASPQSEPQCPVHKRELQLFDPYSKELVCALCASRNGVSMASLIVIPDVLGNADSRRTIQETVSVQLDEAQQSSRRWVEQHQRVRELCENKKEAIRSQFDLLIGALEAKKKEYIEACEADFAYAQTDVAREILITDERVQLLRAASDHLHTEPSKSLFSMQIATIAESLSVGADLPSRFTRASLHLPPMSVGLVPNLEGIMTQVLQLSPHVFTSGGGGGEARLEGPPLTTSPHRIRPSSTLYKGHRSVRSSVNISNADFQQSGLKGSTTAAVSPKSPHPTSASANSLPVHNKASLSASTAPRRSSLAVAVATREHRMNGPTTPHKRSSIGDKRSSIGDKRSSIGDASPTAFTTDALSVPNSTGTSMFDFPLQDLLGTFGTSNMKRRPPRYVQWAVRVEDPGDWVGLGVGVGSTIDAWEQGSANDLSHLWIVPASMKNQVLYLRVAVNAGSGHAKLKVHDARGRPLDCDEVPQWNATRPSYPQATFGGVIGSVRMIEIPHIVY</sequence>
<reference evidence="2 3" key="1">
    <citation type="submission" date="2021-02" db="EMBL/GenBank/DDBJ databases">
        <title>Porcisia hertigi Genome sequencing and assembly.</title>
        <authorList>
            <person name="Almutairi H."/>
            <person name="Gatherer D."/>
        </authorList>
    </citation>
    <scope>NUCLEOTIDE SEQUENCE [LARGE SCALE GENOMIC DNA]</scope>
    <source>
        <strain evidence="2 3">C119</strain>
    </source>
</reference>
<accession>A0A836L2U7</accession>
<proteinExistence type="predicted"/>